<comment type="caution">
    <text evidence="2">The sequence shown here is derived from an EMBL/GenBank/DDBJ whole genome shotgun (WGS) entry which is preliminary data.</text>
</comment>
<accession>A0A2M6WAJ6</accession>
<dbReference type="AlphaFoldDB" id="A0A2M6WAJ6"/>
<evidence type="ECO:0000313" key="2">
    <source>
        <dbReference type="EMBL" id="PIT89838.1"/>
    </source>
</evidence>
<dbReference type="Proteomes" id="UP000231464">
    <property type="component" value="Unassembled WGS sequence"/>
</dbReference>
<protein>
    <recommendedName>
        <fullName evidence="1">RNHCP domain-containing protein</fullName>
    </recommendedName>
</protein>
<dbReference type="InterPro" id="IPR024439">
    <property type="entry name" value="RNHCP"/>
</dbReference>
<dbReference type="Pfam" id="PF12647">
    <property type="entry name" value="RNHCP"/>
    <property type="match status" value="1"/>
</dbReference>
<organism evidence="2 3">
    <name type="scientific">Candidatus Kuenenbacteria bacterium CG10_big_fil_rev_8_21_14_0_10_36_11</name>
    <dbReference type="NCBI Taxonomy" id="1974618"/>
    <lineage>
        <taxon>Bacteria</taxon>
        <taxon>Candidatus Kueneniibacteriota</taxon>
    </lineage>
</organism>
<gene>
    <name evidence="2" type="ORF">COU23_01825</name>
</gene>
<sequence length="103" mass="11875">MPHTKFIKKVENFICEKCGTKVKGNGFTNHCPNCLWSKHVDIHPGDRGETCEGLMEPIAAEVKRDDYLIYFKCLRCGFKHKVRSAKNDNFEVILKLAHKPLQE</sequence>
<feature type="domain" description="RNHCP" evidence="1">
    <location>
        <begin position="11"/>
        <end position="93"/>
    </location>
</feature>
<proteinExistence type="predicted"/>
<reference evidence="3" key="1">
    <citation type="submission" date="2017-09" db="EMBL/GenBank/DDBJ databases">
        <title>Depth-based differentiation of microbial function through sediment-hosted aquifers and enrichment of novel symbionts in the deep terrestrial subsurface.</title>
        <authorList>
            <person name="Probst A.J."/>
            <person name="Ladd B."/>
            <person name="Jarett J.K."/>
            <person name="Geller-Mcgrath D.E."/>
            <person name="Sieber C.M.K."/>
            <person name="Emerson J.B."/>
            <person name="Anantharaman K."/>
            <person name="Thomas B.C."/>
            <person name="Malmstrom R."/>
            <person name="Stieglmeier M."/>
            <person name="Klingl A."/>
            <person name="Woyke T."/>
            <person name="Ryan C.M."/>
            <person name="Banfield J.F."/>
        </authorList>
    </citation>
    <scope>NUCLEOTIDE SEQUENCE [LARGE SCALE GENOMIC DNA]</scope>
</reference>
<evidence type="ECO:0000259" key="1">
    <source>
        <dbReference type="Pfam" id="PF12647"/>
    </source>
</evidence>
<name>A0A2M6WAJ6_9BACT</name>
<dbReference type="EMBL" id="PFBP01000029">
    <property type="protein sequence ID" value="PIT89838.1"/>
    <property type="molecule type" value="Genomic_DNA"/>
</dbReference>
<evidence type="ECO:0000313" key="3">
    <source>
        <dbReference type="Proteomes" id="UP000231464"/>
    </source>
</evidence>